<gene>
    <name evidence="1" type="ORF">HID58_038090</name>
</gene>
<evidence type="ECO:0000313" key="1">
    <source>
        <dbReference type="EMBL" id="KAH0906263.1"/>
    </source>
</evidence>
<accession>A0ABQ8BPG9</accession>
<keyword evidence="2" id="KW-1185">Reference proteome</keyword>
<proteinExistence type="predicted"/>
<dbReference type="EMBL" id="JAGKQM010000010">
    <property type="protein sequence ID" value="KAH0906263.1"/>
    <property type="molecule type" value="Genomic_DNA"/>
</dbReference>
<organism evidence="1 2">
    <name type="scientific">Brassica napus</name>
    <name type="common">Rape</name>
    <dbReference type="NCBI Taxonomy" id="3708"/>
    <lineage>
        <taxon>Eukaryota</taxon>
        <taxon>Viridiplantae</taxon>
        <taxon>Streptophyta</taxon>
        <taxon>Embryophyta</taxon>
        <taxon>Tracheophyta</taxon>
        <taxon>Spermatophyta</taxon>
        <taxon>Magnoliopsida</taxon>
        <taxon>eudicotyledons</taxon>
        <taxon>Gunneridae</taxon>
        <taxon>Pentapetalae</taxon>
        <taxon>rosids</taxon>
        <taxon>malvids</taxon>
        <taxon>Brassicales</taxon>
        <taxon>Brassicaceae</taxon>
        <taxon>Brassiceae</taxon>
        <taxon>Brassica</taxon>
    </lineage>
</organism>
<sequence>MAGIVVKVNPYYKQERLLYVDEEPVGVKVNPYYKQGRISHILNARAEDKVDVIRNSPFSKFFELAYIILGM</sequence>
<comment type="caution">
    <text evidence="1">The sequence shown here is derived from an EMBL/GenBank/DDBJ whole genome shotgun (WGS) entry which is preliminary data.</text>
</comment>
<name>A0ABQ8BPG9_BRANA</name>
<reference evidence="1 2" key="1">
    <citation type="submission" date="2021-05" db="EMBL/GenBank/DDBJ databases">
        <title>Genome Assembly of Synthetic Allotetraploid Brassica napus Reveals Homoeologous Exchanges between Subgenomes.</title>
        <authorList>
            <person name="Davis J.T."/>
        </authorList>
    </citation>
    <scope>NUCLEOTIDE SEQUENCE [LARGE SCALE GENOMIC DNA]</scope>
    <source>
        <strain evidence="2">cv. Da-Ae</strain>
        <tissue evidence="1">Seedling</tissue>
    </source>
</reference>
<protein>
    <submittedName>
        <fullName evidence="1">Uncharacterized protein</fullName>
    </submittedName>
</protein>
<evidence type="ECO:0000313" key="2">
    <source>
        <dbReference type="Proteomes" id="UP000824890"/>
    </source>
</evidence>
<dbReference type="Proteomes" id="UP000824890">
    <property type="component" value="Unassembled WGS sequence"/>
</dbReference>